<proteinExistence type="predicted"/>
<organism evidence="1 2">
    <name type="scientific">Macrosiphum euphorbiae</name>
    <name type="common">potato aphid</name>
    <dbReference type="NCBI Taxonomy" id="13131"/>
    <lineage>
        <taxon>Eukaryota</taxon>
        <taxon>Metazoa</taxon>
        <taxon>Ecdysozoa</taxon>
        <taxon>Arthropoda</taxon>
        <taxon>Hexapoda</taxon>
        <taxon>Insecta</taxon>
        <taxon>Pterygota</taxon>
        <taxon>Neoptera</taxon>
        <taxon>Paraneoptera</taxon>
        <taxon>Hemiptera</taxon>
        <taxon>Sternorrhyncha</taxon>
        <taxon>Aphidomorpha</taxon>
        <taxon>Aphidoidea</taxon>
        <taxon>Aphididae</taxon>
        <taxon>Macrosiphini</taxon>
        <taxon>Macrosiphum</taxon>
    </lineage>
</organism>
<evidence type="ECO:0000313" key="1">
    <source>
        <dbReference type="EMBL" id="CAI6369828.1"/>
    </source>
</evidence>
<dbReference type="PANTHER" id="PTHR45913">
    <property type="entry name" value="EPM2A-INTERACTING PROTEIN 1"/>
    <property type="match status" value="1"/>
</dbReference>
<protein>
    <recommendedName>
        <fullName evidence="3">Transposase</fullName>
    </recommendedName>
</protein>
<dbReference type="Proteomes" id="UP001160148">
    <property type="component" value="Unassembled WGS sequence"/>
</dbReference>
<accession>A0AAV0XPY1</accession>
<sequence length="111" mass="13169">MPRKKVKISMNYTYKYIDKYIGYGFTYINENGVDLPQCVICGNVLANASLKPNKLLRHLETNHNEYRNKTTDFFLRKRDELKINKKNIKSYTTVDKVYLKCSFIAAMHRYC</sequence>
<evidence type="ECO:0008006" key="3">
    <source>
        <dbReference type="Google" id="ProtNLM"/>
    </source>
</evidence>
<gene>
    <name evidence="1" type="ORF">MEUPH1_LOCUS24020</name>
</gene>
<dbReference type="AlphaFoldDB" id="A0AAV0XPY1"/>
<dbReference type="EMBL" id="CARXXK010000077">
    <property type="protein sequence ID" value="CAI6369828.1"/>
    <property type="molecule type" value="Genomic_DNA"/>
</dbReference>
<reference evidence="1 2" key="1">
    <citation type="submission" date="2023-01" db="EMBL/GenBank/DDBJ databases">
        <authorList>
            <person name="Whitehead M."/>
        </authorList>
    </citation>
    <scope>NUCLEOTIDE SEQUENCE [LARGE SCALE GENOMIC DNA]</scope>
</reference>
<dbReference type="PANTHER" id="PTHR45913:SF19">
    <property type="entry name" value="LOW QUALITY PROTEIN: ZINC FINGER BED DOMAIN-CONTAINING PROTEIN 5-LIKE"/>
    <property type="match status" value="1"/>
</dbReference>
<keyword evidence="2" id="KW-1185">Reference proteome</keyword>
<comment type="caution">
    <text evidence="1">The sequence shown here is derived from an EMBL/GenBank/DDBJ whole genome shotgun (WGS) entry which is preliminary data.</text>
</comment>
<name>A0AAV0XPY1_9HEMI</name>
<evidence type="ECO:0000313" key="2">
    <source>
        <dbReference type="Proteomes" id="UP001160148"/>
    </source>
</evidence>